<evidence type="ECO:0000256" key="4">
    <source>
        <dbReference type="ARBA" id="ARBA00022827"/>
    </source>
</evidence>
<dbReference type="GO" id="GO:0004499">
    <property type="term" value="F:N,N-dimethylaniline monooxygenase activity"/>
    <property type="evidence" value="ECO:0007669"/>
    <property type="project" value="InterPro"/>
</dbReference>
<evidence type="ECO:0000313" key="8">
    <source>
        <dbReference type="EMBL" id="GAD86939.1"/>
    </source>
</evidence>
<dbReference type="RefSeq" id="WP_019045542.1">
    <property type="nucleotide sequence ID" value="NZ_BAFO02000034.1"/>
</dbReference>
<proteinExistence type="inferred from homology"/>
<dbReference type="PANTHER" id="PTHR43872:SF1">
    <property type="entry name" value="MONOOXYGENASE, PUTATIVE (AFU_ORTHOLOGUE AFUA_8G02570)-RELATED"/>
    <property type="match status" value="1"/>
</dbReference>
<evidence type="ECO:0000256" key="1">
    <source>
        <dbReference type="ARBA" id="ARBA00001974"/>
    </source>
</evidence>
<keyword evidence="7 8" id="KW-0503">Monooxygenase</keyword>
<dbReference type="GO" id="GO:0050660">
    <property type="term" value="F:flavin adenine dinucleotide binding"/>
    <property type="evidence" value="ECO:0007669"/>
    <property type="project" value="InterPro"/>
</dbReference>
<evidence type="ECO:0000313" key="9">
    <source>
        <dbReference type="Proteomes" id="UP000017048"/>
    </source>
</evidence>
<evidence type="ECO:0000256" key="5">
    <source>
        <dbReference type="ARBA" id="ARBA00022857"/>
    </source>
</evidence>
<accession>U5EPB6</accession>
<dbReference type="Proteomes" id="UP000017048">
    <property type="component" value="Unassembled WGS sequence"/>
</dbReference>
<dbReference type="InterPro" id="IPR036188">
    <property type="entry name" value="FAD/NAD-bd_sf"/>
</dbReference>
<gene>
    <name evidence="8" type="ORF">NCAST_34_00660</name>
</gene>
<evidence type="ECO:0000256" key="7">
    <source>
        <dbReference type="ARBA" id="ARBA00023033"/>
    </source>
</evidence>
<organism evidence="8 9">
    <name type="scientific">Nocardia asteroides NBRC 15531</name>
    <dbReference type="NCBI Taxonomy" id="1110697"/>
    <lineage>
        <taxon>Bacteria</taxon>
        <taxon>Bacillati</taxon>
        <taxon>Actinomycetota</taxon>
        <taxon>Actinomycetes</taxon>
        <taxon>Mycobacteriales</taxon>
        <taxon>Nocardiaceae</taxon>
        <taxon>Nocardia</taxon>
    </lineage>
</organism>
<dbReference type="PRINTS" id="PR00368">
    <property type="entry name" value="FADPNR"/>
</dbReference>
<name>U5EPB6_NOCAS</name>
<dbReference type="Pfam" id="PF13450">
    <property type="entry name" value="NAD_binding_8"/>
    <property type="match status" value="1"/>
</dbReference>
<keyword evidence="3" id="KW-0285">Flavoprotein</keyword>
<sequence>MSSSLHSTEQLDVVVIGAGLSGINAAYRLQEQCPGKSYAILEARESMGGTWDLFRYPGIRSDSDIFTFGFGFKPWRGDKPLAEGAEILSYLRETTAENDIDRHIRYGTKVVAADWSTAEQRWNLDLEVRTGDAVERRTLSARFVYLCSGYYRYDAGHTPDFPGLDDFTGQVVHPQFWPEDLDYTGKRVVVIGSGATAVTLVPAMASTAGHVTMLQRSPSWIGAVPSRDKVADRLRAVLPAGLAHRLIRAKNITRGIAIYTYCRHNPQGARKMLTGLATKVLGGDATAVAEHFTPSYDPWDQRLCAAPGGDFFKVIRGGDASVVTDRIDTFVPEGIRLASGRVLEADLVVTATGLQLSAGGGIEFTLDGRPGNLSESFLWRGAMVSGVPNLAVCMGYINASWTLRADLSARLVCRVLRYLDAENATSVSPQAPAGMRRLPIIDLKSGYVQRSISEFPAQGPSGSWRVPQNYLIDRFATLRGGFDRDLELTTVPPRAEVLV</sequence>
<reference evidence="8 9" key="1">
    <citation type="journal article" date="2014" name="BMC Genomics">
        <title>Genome based analysis of type-I polyketide synthase and nonribosomal peptide synthetase gene clusters in seven strains of five representative Nocardia species.</title>
        <authorList>
            <person name="Komaki H."/>
            <person name="Ichikawa N."/>
            <person name="Hosoyama A."/>
            <person name="Takahashi-Nakaguchi A."/>
            <person name="Matsuzawa T."/>
            <person name="Suzuki K."/>
            <person name="Fujita N."/>
            <person name="Gonoi T."/>
        </authorList>
    </citation>
    <scope>NUCLEOTIDE SEQUENCE [LARGE SCALE GENOMIC DNA]</scope>
    <source>
        <strain evidence="8 9">NBRC 15531</strain>
    </source>
</reference>
<dbReference type="Pfam" id="PF00743">
    <property type="entry name" value="FMO-like"/>
    <property type="match status" value="1"/>
</dbReference>
<comment type="similarity">
    <text evidence="2">Belongs to the FAD-binding monooxygenase family.</text>
</comment>
<dbReference type="EMBL" id="BAFO02000034">
    <property type="protein sequence ID" value="GAD86939.1"/>
    <property type="molecule type" value="Genomic_DNA"/>
</dbReference>
<evidence type="ECO:0000256" key="6">
    <source>
        <dbReference type="ARBA" id="ARBA00023002"/>
    </source>
</evidence>
<dbReference type="GeneID" id="91515662"/>
<dbReference type="Gene3D" id="3.50.50.60">
    <property type="entry name" value="FAD/NAD(P)-binding domain"/>
    <property type="match status" value="2"/>
</dbReference>
<dbReference type="GO" id="GO:0050661">
    <property type="term" value="F:NADP binding"/>
    <property type="evidence" value="ECO:0007669"/>
    <property type="project" value="InterPro"/>
</dbReference>
<evidence type="ECO:0000256" key="3">
    <source>
        <dbReference type="ARBA" id="ARBA00022630"/>
    </source>
</evidence>
<dbReference type="InterPro" id="IPR020946">
    <property type="entry name" value="Flavin_mOase-like"/>
</dbReference>
<keyword evidence="5" id="KW-0521">NADP</keyword>
<comment type="caution">
    <text evidence="8">The sequence shown here is derived from an EMBL/GenBank/DDBJ whole genome shotgun (WGS) entry which is preliminary data.</text>
</comment>
<dbReference type="InterPro" id="IPR051820">
    <property type="entry name" value="FAD-binding_MO"/>
</dbReference>
<dbReference type="STRING" id="1824.SAMN05444423_1049"/>
<protein>
    <submittedName>
        <fullName evidence="8">Monooxygenase</fullName>
    </submittedName>
</protein>
<dbReference type="PANTHER" id="PTHR43872">
    <property type="entry name" value="MONOOXYGENASE, PUTATIVE (AFU_ORTHOLOGUE AFUA_8G02570)-RELATED"/>
    <property type="match status" value="1"/>
</dbReference>
<keyword evidence="9" id="KW-1185">Reference proteome</keyword>
<dbReference type="AlphaFoldDB" id="U5EPB6"/>
<dbReference type="SUPFAM" id="SSF51905">
    <property type="entry name" value="FAD/NAD(P)-binding domain"/>
    <property type="match status" value="1"/>
</dbReference>
<dbReference type="eggNOG" id="COG2072">
    <property type="taxonomic scope" value="Bacteria"/>
</dbReference>
<dbReference type="FunFam" id="3.50.50.60:FF:000228">
    <property type="entry name" value="FAD-containing monooxygenase EthA"/>
    <property type="match status" value="1"/>
</dbReference>
<dbReference type="PRINTS" id="PR00411">
    <property type="entry name" value="PNDRDTASEI"/>
</dbReference>
<comment type="cofactor">
    <cofactor evidence="1">
        <name>FAD</name>
        <dbReference type="ChEBI" id="CHEBI:57692"/>
    </cofactor>
</comment>
<evidence type="ECO:0000256" key="2">
    <source>
        <dbReference type="ARBA" id="ARBA00010139"/>
    </source>
</evidence>
<keyword evidence="6" id="KW-0560">Oxidoreductase</keyword>
<keyword evidence="4" id="KW-0274">FAD</keyword>
<dbReference type="OrthoDB" id="5168853at2"/>